<gene>
    <name evidence="3" type="ORF">AWB79_05090</name>
</gene>
<dbReference type="InterPro" id="IPR036282">
    <property type="entry name" value="Glutathione-S-Trfase_C_sf"/>
</dbReference>
<dbReference type="AlphaFoldDB" id="A0A158CBT5"/>
<name>A0A158CBT5_9BURK</name>
<dbReference type="SUPFAM" id="SSF52833">
    <property type="entry name" value="Thioredoxin-like"/>
    <property type="match status" value="1"/>
</dbReference>
<proteinExistence type="predicted"/>
<dbReference type="Pfam" id="PF13417">
    <property type="entry name" value="GST_N_3"/>
    <property type="match status" value="1"/>
</dbReference>
<comment type="caution">
    <text evidence="3">The sequence shown here is derived from an EMBL/GenBank/DDBJ whole genome shotgun (WGS) entry which is preliminary data.</text>
</comment>
<accession>A0A158CBT5</accession>
<dbReference type="Gene3D" id="1.20.1050.10">
    <property type="match status" value="1"/>
</dbReference>
<dbReference type="InterPro" id="IPR010987">
    <property type="entry name" value="Glutathione-S-Trfase_C-like"/>
</dbReference>
<keyword evidence="4" id="KW-1185">Reference proteome</keyword>
<dbReference type="Proteomes" id="UP000054851">
    <property type="component" value="Unassembled WGS sequence"/>
</dbReference>
<evidence type="ECO:0000313" key="4">
    <source>
        <dbReference type="Proteomes" id="UP000054851"/>
    </source>
</evidence>
<dbReference type="SFLD" id="SFLDG00358">
    <property type="entry name" value="Main_(cytGST)"/>
    <property type="match status" value="1"/>
</dbReference>
<dbReference type="PANTHER" id="PTHR44051:SF2">
    <property type="entry name" value="HYPOTHETICAL GLUTATHIONE S-TRANSFERASE LIKE PROTEIN"/>
    <property type="match status" value="1"/>
</dbReference>
<protein>
    <submittedName>
        <fullName evidence="3">Glutathione S-transferase</fullName>
    </submittedName>
</protein>
<dbReference type="InterPro" id="IPR036249">
    <property type="entry name" value="Thioredoxin-like_sf"/>
</dbReference>
<evidence type="ECO:0000259" key="2">
    <source>
        <dbReference type="PROSITE" id="PS50405"/>
    </source>
</evidence>
<dbReference type="PROSITE" id="PS50404">
    <property type="entry name" value="GST_NTER"/>
    <property type="match status" value="1"/>
</dbReference>
<dbReference type="RefSeq" id="WP_061170176.1">
    <property type="nucleotide sequence ID" value="NZ_FCOA02000020.1"/>
</dbReference>
<dbReference type="Gene3D" id="3.40.30.10">
    <property type="entry name" value="Glutaredoxin"/>
    <property type="match status" value="1"/>
</dbReference>
<dbReference type="PROSITE" id="PS50405">
    <property type="entry name" value="GST_CTER"/>
    <property type="match status" value="1"/>
</dbReference>
<organism evidence="3 4">
    <name type="scientific">Caballeronia hypogeia</name>
    <dbReference type="NCBI Taxonomy" id="1777140"/>
    <lineage>
        <taxon>Bacteria</taxon>
        <taxon>Pseudomonadati</taxon>
        <taxon>Pseudomonadota</taxon>
        <taxon>Betaproteobacteria</taxon>
        <taxon>Burkholderiales</taxon>
        <taxon>Burkholderiaceae</taxon>
        <taxon>Caballeronia</taxon>
    </lineage>
</organism>
<dbReference type="EMBL" id="FCOA02000020">
    <property type="protein sequence ID" value="SAK79752.1"/>
    <property type="molecule type" value="Genomic_DNA"/>
</dbReference>
<evidence type="ECO:0000259" key="1">
    <source>
        <dbReference type="PROSITE" id="PS50404"/>
    </source>
</evidence>
<dbReference type="STRING" id="1777140.AWB79_05090"/>
<dbReference type="CDD" id="cd03056">
    <property type="entry name" value="GST_N_4"/>
    <property type="match status" value="1"/>
</dbReference>
<feature type="domain" description="GST C-terminal" evidence="2">
    <location>
        <begin position="89"/>
        <end position="221"/>
    </location>
</feature>
<evidence type="ECO:0000313" key="3">
    <source>
        <dbReference type="EMBL" id="SAK79752.1"/>
    </source>
</evidence>
<dbReference type="InterPro" id="IPR004045">
    <property type="entry name" value="Glutathione_S-Trfase_N"/>
</dbReference>
<dbReference type="InterPro" id="IPR040079">
    <property type="entry name" value="Glutathione_S-Trfase"/>
</dbReference>
<feature type="domain" description="GST N-terminal" evidence="1">
    <location>
        <begin position="1"/>
        <end position="82"/>
    </location>
</feature>
<sequence>MITLYDYELSGNCYKVRLLLNILGLEHKLEPVEFYPSKAHKSDAFLRINPLGQLPALTDGDFTIRDAQAILVYLASKYDKTGQWYPVANATLAGEVQMWLSFADSLTGSISAARLHDLFFFDFDAEACRRRAHELLRILDEHLWLREKGGDKFLCSAAHPTVADIACFPYIMLSDEGGVSLGDYPAVRRWTDRVKRLPGFIVMSGVFPAAQLPTRQPEMPREACA</sequence>
<dbReference type="CDD" id="cd03206">
    <property type="entry name" value="GST_C_7"/>
    <property type="match status" value="1"/>
</dbReference>
<dbReference type="SFLD" id="SFLDS00019">
    <property type="entry name" value="Glutathione_Transferase_(cytos"/>
    <property type="match status" value="1"/>
</dbReference>
<dbReference type="SUPFAM" id="SSF47616">
    <property type="entry name" value="GST C-terminal domain-like"/>
    <property type="match status" value="1"/>
</dbReference>
<dbReference type="Pfam" id="PF13410">
    <property type="entry name" value="GST_C_2"/>
    <property type="match status" value="1"/>
</dbReference>
<dbReference type="PANTHER" id="PTHR44051">
    <property type="entry name" value="GLUTATHIONE S-TRANSFERASE-RELATED"/>
    <property type="match status" value="1"/>
</dbReference>
<reference evidence="3" key="1">
    <citation type="submission" date="2016-01" db="EMBL/GenBank/DDBJ databases">
        <authorList>
            <person name="Peeters C."/>
        </authorList>
    </citation>
    <scope>NUCLEOTIDE SEQUENCE</scope>
    <source>
        <strain evidence="3">LMG 29322</strain>
    </source>
</reference>
<dbReference type="OrthoDB" id="9797500at2"/>